<dbReference type="GeneID" id="70250997"/>
<evidence type="ECO:0000313" key="2">
    <source>
        <dbReference type="Proteomes" id="UP001201262"/>
    </source>
</evidence>
<gene>
    <name evidence="1" type="ORF">BGW36DRAFT_429545</name>
</gene>
<dbReference type="RefSeq" id="XP_046070826.1">
    <property type="nucleotide sequence ID" value="XM_046220710.1"/>
</dbReference>
<reference evidence="1" key="1">
    <citation type="submission" date="2021-12" db="EMBL/GenBank/DDBJ databases">
        <title>Convergent genome expansion in fungi linked to evolution of root-endophyte symbiosis.</title>
        <authorList>
            <consortium name="DOE Joint Genome Institute"/>
            <person name="Ke Y.-H."/>
            <person name="Bonito G."/>
            <person name="Liao H.-L."/>
            <person name="Looney B."/>
            <person name="Rojas-Flechas A."/>
            <person name="Nash J."/>
            <person name="Hameed K."/>
            <person name="Schadt C."/>
            <person name="Martin F."/>
            <person name="Crous P.W."/>
            <person name="Miettinen O."/>
            <person name="Magnuson J.K."/>
            <person name="Labbe J."/>
            <person name="Jacobson D."/>
            <person name="Doktycz M.J."/>
            <person name="Veneault-Fourrey C."/>
            <person name="Kuo A."/>
            <person name="Mondo S."/>
            <person name="Calhoun S."/>
            <person name="Riley R."/>
            <person name="Ohm R."/>
            <person name="LaButti K."/>
            <person name="Andreopoulos B."/>
            <person name="Pangilinan J."/>
            <person name="Nolan M."/>
            <person name="Tritt A."/>
            <person name="Clum A."/>
            <person name="Lipzen A."/>
            <person name="Daum C."/>
            <person name="Barry K."/>
            <person name="Grigoriev I.V."/>
            <person name="Vilgalys R."/>
        </authorList>
    </citation>
    <scope>NUCLEOTIDE SEQUENCE</scope>
    <source>
        <strain evidence="1">PMI_201</strain>
    </source>
</reference>
<dbReference type="AlphaFoldDB" id="A0AAD4PZH3"/>
<keyword evidence="2" id="KW-1185">Reference proteome</keyword>
<proteinExistence type="predicted"/>
<name>A0AAD4PZH3_9EURO</name>
<dbReference type="EMBL" id="JAJTJA010000008">
    <property type="protein sequence ID" value="KAH8695684.1"/>
    <property type="molecule type" value="Genomic_DNA"/>
</dbReference>
<sequence length="114" mass="12301">MSQGVQKITISVSSDDEILGIVKSKGICDESATLRWIPVNIGDPTEPSSETAAVIVDLTTSRGALRIYDKSTDSLIGGVFMDVDSGRTMVPWSNSWCFRASGSPRLAYIEMGKK</sequence>
<accession>A0AAD4PZH3</accession>
<comment type="caution">
    <text evidence="1">The sequence shown here is derived from an EMBL/GenBank/DDBJ whole genome shotgun (WGS) entry which is preliminary data.</text>
</comment>
<dbReference type="Proteomes" id="UP001201262">
    <property type="component" value="Unassembled WGS sequence"/>
</dbReference>
<organism evidence="1 2">
    <name type="scientific">Talaromyces proteolyticus</name>
    <dbReference type="NCBI Taxonomy" id="1131652"/>
    <lineage>
        <taxon>Eukaryota</taxon>
        <taxon>Fungi</taxon>
        <taxon>Dikarya</taxon>
        <taxon>Ascomycota</taxon>
        <taxon>Pezizomycotina</taxon>
        <taxon>Eurotiomycetes</taxon>
        <taxon>Eurotiomycetidae</taxon>
        <taxon>Eurotiales</taxon>
        <taxon>Trichocomaceae</taxon>
        <taxon>Talaromyces</taxon>
        <taxon>Talaromyces sect. Bacilispori</taxon>
    </lineage>
</organism>
<evidence type="ECO:0000313" key="1">
    <source>
        <dbReference type="EMBL" id="KAH8695684.1"/>
    </source>
</evidence>
<protein>
    <submittedName>
        <fullName evidence="1">Uncharacterized protein</fullName>
    </submittedName>
</protein>